<evidence type="ECO:0000259" key="2">
    <source>
        <dbReference type="Pfam" id="PF03931"/>
    </source>
</evidence>
<evidence type="ECO:0000256" key="1">
    <source>
        <dbReference type="ARBA" id="ARBA00004123"/>
    </source>
</evidence>
<dbReference type="Proteomes" id="UP000694411">
    <property type="component" value="Chromosome 9"/>
</dbReference>
<dbReference type="InterPro" id="IPR039948">
    <property type="entry name" value="ELC1"/>
</dbReference>
<reference evidence="3" key="3">
    <citation type="submission" date="2025-09" db="UniProtKB">
        <authorList>
            <consortium name="Ensembl"/>
        </authorList>
    </citation>
    <scope>IDENTIFICATION</scope>
</reference>
<protein>
    <recommendedName>
        <fullName evidence="2">SKP1 component POZ domain-containing protein</fullName>
    </recommendedName>
</protein>
<sequence length="60" mass="6581">MDGEEKTYGGYEGPDATYVKWISSDGHEFIVKRQHALTSGMIKAMLSGPGQHGLRMKPVS</sequence>
<evidence type="ECO:0000313" key="4">
    <source>
        <dbReference type="Proteomes" id="UP000694411"/>
    </source>
</evidence>
<feature type="domain" description="SKP1 component POZ" evidence="2">
    <location>
        <begin position="19"/>
        <end position="51"/>
    </location>
</feature>
<name>A0A8D2EWX2_THEGE</name>
<dbReference type="SUPFAM" id="SSF54695">
    <property type="entry name" value="POZ domain"/>
    <property type="match status" value="1"/>
</dbReference>
<dbReference type="GO" id="GO:0005634">
    <property type="term" value="C:nucleus"/>
    <property type="evidence" value="ECO:0007669"/>
    <property type="project" value="UniProtKB-SubCell"/>
</dbReference>
<accession>A0A8D2EWX2</accession>
<dbReference type="Pfam" id="PF03931">
    <property type="entry name" value="Skp1_POZ"/>
    <property type="match status" value="1"/>
</dbReference>
<reference evidence="3" key="2">
    <citation type="submission" date="2025-08" db="UniProtKB">
        <authorList>
            <consortium name="Ensembl"/>
        </authorList>
    </citation>
    <scope>IDENTIFICATION</scope>
</reference>
<dbReference type="InterPro" id="IPR016073">
    <property type="entry name" value="Skp1_comp_POZ"/>
</dbReference>
<dbReference type="Gene3D" id="3.30.710.10">
    <property type="entry name" value="Potassium Channel Kv1.1, Chain A"/>
    <property type="match status" value="1"/>
</dbReference>
<dbReference type="GO" id="GO:0006511">
    <property type="term" value="P:ubiquitin-dependent protein catabolic process"/>
    <property type="evidence" value="ECO:0007669"/>
    <property type="project" value="InterPro"/>
</dbReference>
<proteinExistence type="predicted"/>
<comment type="subcellular location">
    <subcellularLocation>
        <location evidence="1">Nucleus</location>
    </subcellularLocation>
</comment>
<dbReference type="InterPro" id="IPR011333">
    <property type="entry name" value="SKP1/BTB/POZ_sf"/>
</dbReference>
<dbReference type="PANTHER" id="PTHR20648">
    <property type="entry name" value="ELONGIN-C"/>
    <property type="match status" value="1"/>
</dbReference>
<keyword evidence="4" id="KW-1185">Reference proteome</keyword>
<dbReference type="Ensembl" id="ENSTGET00000015342.1">
    <property type="protein sequence ID" value="ENSTGEP00000012751.1"/>
    <property type="gene ID" value="ENSTGEG00000010417.1"/>
</dbReference>
<organism evidence="3 4">
    <name type="scientific">Theropithecus gelada</name>
    <name type="common">Gelada baboon</name>
    <dbReference type="NCBI Taxonomy" id="9565"/>
    <lineage>
        <taxon>Eukaryota</taxon>
        <taxon>Metazoa</taxon>
        <taxon>Chordata</taxon>
        <taxon>Craniata</taxon>
        <taxon>Vertebrata</taxon>
        <taxon>Euteleostomi</taxon>
        <taxon>Mammalia</taxon>
        <taxon>Eutheria</taxon>
        <taxon>Euarchontoglires</taxon>
        <taxon>Primates</taxon>
        <taxon>Haplorrhini</taxon>
        <taxon>Catarrhini</taxon>
        <taxon>Cercopithecidae</taxon>
        <taxon>Cercopithecinae</taxon>
        <taxon>Theropithecus</taxon>
    </lineage>
</organism>
<reference evidence="3" key="1">
    <citation type="submission" date="2018-05" db="EMBL/GenBank/DDBJ databases">
        <title>Whole genome of Theropithecus gelada.</title>
        <authorList>
            <person name="Chiou K.L."/>
            <person name="Snyder-Mackler N."/>
        </authorList>
    </citation>
    <scope>NUCLEOTIDE SEQUENCE [LARGE SCALE GENOMIC DNA]</scope>
</reference>
<dbReference type="AlphaFoldDB" id="A0A8D2EWX2"/>
<evidence type="ECO:0000313" key="3">
    <source>
        <dbReference type="Ensembl" id="ENSTGEP00000012751.1"/>
    </source>
</evidence>